<accession>A0A5B7F4G4</accession>
<protein>
    <submittedName>
        <fullName evidence="2">Uncharacterized protein</fullName>
    </submittedName>
</protein>
<keyword evidence="3" id="KW-1185">Reference proteome</keyword>
<reference evidence="2 3" key="1">
    <citation type="submission" date="2019-05" db="EMBL/GenBank/DDBJ databases">
        <title>Another draft genome of Portunus trituberculatus and its Hox gene families provides insights of decapod evolution.</title>
        <authorList>
            <person name="Jeong J.-H."/>
            <person name="Song I."/>
            <person name="Kim S."/>
            <person name="Choi T."/>
            <person name="Kim D."/>
            <person name="Ryu S."/>
            <person name="Kim W."/>
        </authorList>
    </citation>
    <scope>NUCLEOTIDE SEQUENCE [LARGE SCALE GENOMIC DNA]</scope>
    <source>
        <tissue evidence="2">Muscle</tissue>
    </source>
</reference>
<feature type="region of interest" description="Disordered" evidence="1">
    <location>
        <begin position="1"/>
        <end position="37"/>
    </location>
</feature>
<name>A0A5B7F4G4_PORTR</name>
<evidence type="ECO:0000313" key="3">
    <source>
        <dbReference type="Proteomes" id="UP000324222"/>
    </source>
</evidence>
<comment type="caution">
    <text evidence="2">The sequence shown here is derived from an EMBL/GenBank/DDBJ whole genome shotgun (WGS) entry which is preliminary data.</text>
</comment>
<evidence type="ECO:0000313" key="2">
    <source>
        <dbReference type="EMBL" id="MPC42310.1"/>
    </source>
</evidence>
<feature type="compositionally biased region" description="Polar residues" evidence="1">
    <location>
        <begin position="1"/>
        <end position="16"/>
    </location>
</feature>
<sequence length="112" mass="11688">MPQSAPNHKTSSSSGTRAVGRPGRAAHSGTAEVSINSQHKRAAAVLVENRFHSGSKDKVQSELLRLSPEVAGGHNTEETGTKSSVASDTSGVGESVRLLLLSAHCVECVWNV</sequence>
<dbReference type="EMBL" id="VSRR010005388">
    <property type="protein sequence ID" value="MPC42310.1"/>
    <property type="molecule type" value="Genomic_DNA"/>
</dbReference>
<gene>
    <name evidence="2" type="ORF">E2C01_035929</name>
</gene>
<feature type="region of interest" description="Disordered" evidence="1">
    <location>
        <begin position="69"/>
        <end position="89"/>
    </location>
</feature>
<organism evidence="2 3">
    <name type="scientific">Portunus trituberculatus</name>
    <name type="common">Swimming crab</name>
    <name type="synonym">Neptunus trituberculatus</name>
    <dbReference type="NCBI Taxonomy" id="210409"/>
    <lineage>
        <taxon>Eukaryota</taxon>
        <taxon>Metazoa</taxon>
        <taxon>Ecdysozoa</taxon>
        <taxon>Arthropoda</taxon>
        <taxon>Crustacea</taxon>
        <taxon>Multicrustacea</taxon>
        <taxon>Malacostraca</taxon>
        <taxon>Eumalacostraca</taxon>
        <taxon>Eucarida</taxon>
        <taxon>Decapoda</taxon>
        <taxon>Pleocyemata</taxon>
        <taxon>Brachyura</taxon>
        <taxon>Eubrachyura</taxon>
        <taxon>Portunoidea</taxon>
        <taxon>Portunidae</taxon>
        <taxon>Portuninae</taxon>
        <taxon>Portunus</taxon>
    </lineage>
</organism>
<evidence type="ECO:0000256" key="1">
    <source>
        <dbReference type="SAM" id="MobiDB-lite"/>
    </source>
</evidence>
<proteinExistence type="predicted"/>
<dbReference type="Proteomes" id="UP000324222">
    <property type="component" value="Unassembled WGS sequence"/>
</dbReference>
<dbReference type="AlphaFoldDB" id="A0A5B7F4G4"/>